<sequence length="158" mass="17430">MNVSLREVQDGDLSAFYAHSNDPHGIRMAAFTPDDPSDRARFDAHWARIRQDPAIVVRTITEGSSEAVGHVSVFGPPGKREVTYWIGQKHWGRGVATDALQQLLEAVPERPLHARAATDNLASIRVLEKCGFVVTGHERGYANARGKEIDEVVLTLPH</sequence>
<gene>
    <name evidence="1" type="ORF">WKI67_41310</name>
</gene>
<protein>
    <submittedName>
        <fullName evidence="1">GNAT family N-acetyltransferase</fullName>
    </submittedName>
</protein>
<keyword evidence="2" id="KW-1185">Reference proteome</keyword>
<evidence type="ECO:0000313" key="2">
    <source>
        <dbReference type="Proteomes" id="UP001377168"/>
    </source>
</evidence>
<comment type="caution">
    <text evidence="1">The sequence shown here is derived from an EMBL/GenBank/DDBJ whole genome shotgun (WGS) entry which is preliminary data.</text>
</comment>
<evidence type="ECO:0000313" key="1">
    <source>
        <dbReference type="EMBL" id="MEJ8639784.1"/>
    </source>
</evidence>
<dbReference type="Proteomes" id="UP001377168">
    <property type="component" value="Unassembled WGS sequence"/>
</dbReference>
<reference evidence="1" key="1">
    <citation type="submission" date="2024-03" db="EMBL/GenBank/DDBJ databases">
        <title>Novel Streptomyces species of biotechnological and ecological value are a feature of Machair soil.</title>
        <authorList>
            <person name="Prole J.R."/>
            <person name="Goodfellow M."/>
            <person name="Allenby N."/>
            <person name="Ward A.C."/>
        </authorList>
    </citation>
    <scope>NUCLEOTIDE SEQUENCE</scope>
    <source>
        <strain evidence="1">MS2.AVA.5</strain>
    </source>
</reference>
<accession>A0ACC6Q841</accession>
<dbReference type="EMBL" id="JBBKAJ010000022">
    <property type="protein sequence ID" value="MEJ8639784.1"/>
    <property type="molecule type" value="Genomic_DNA"/>
</dbReference>
<name>A0ACC6Q841_9ACTN</name>
<organism evidence="1 2">
    <name type="scientific">Streptomyces achmelvichensis</name>
    <dbReference type="NCBI Taxonomy" id="3134111"/>
    <lineage>
        <taxon>Bacteria</taxon>
        <taxon>Bacillati</taxon>
        <taxon>Actinomycetota</taxon>
        <taxon>Actinomycetes</taxon>
        <taxon>Kitasatosporales</taxon>
        <taxon>Streptomycetaceae</taxon>
        <taxon>Streptomyces</taxon>
    </lineage>
</organism>
<proteinExistence type="predicted"/>